<gene>
    <name evidence="9" type="ORF">BDV96DRAFT_577850</name>
</gene>
<feature type="region of interest" description="Disordered" evidence="7">
    <location>
        <begin position="45"/>
        <end position="94"/>
    </location>
</feature>
<organism evidence="9 10">
    <name type="scientific">Lophiotrema nucula</name>
    <dbReference type="NCBI Taxonomy" id="690887"/>
    <lineage>
        <taxon>Eukaryota</taxon>
        <taxon>Fungi</taxon>
        <taxon>Dikarya</taxon>
        <taxon>Ascomycota</taxon>
        <taxon>Pezizomycotina</taxon>
        <taxon>Dothideomycetes</taxon>
        <taxon>Pleosporomycetidae</taxon>
        <taxon>Pleosporales</taxon>
        <taxon>Lophiotremataceae</taxon>
        <taxon>Lophiotrema</taxon>
    </lineage>
</organism>
<feature type="region of interest" description="Disordered" evidence="7">
    <location>
        <begin position="147"/>
        <end position="166"/>
    </location>
</feature>
<dbReference type="GO" id="GO:0005634">
    <property type="term" value="C:nucleus"/>
    <property type="evidence" value="ECO:0007669"/>
    <property type="project" value="TreeGrafter"/>
</dbReference>
<dbReference type="PROSITE" id="PS50048">
    <property type="entry name" value="ZN2_CY6_FUNGAL_2"/>
    <property type="match status" value="1"/>
</dbReference>
<dbReference type="GO" id="GO:0000978">
    <property type="term" value="F:RNA polymerase II cis-regulatory region sequence-specific DNA binding"/>
    <property type="evidence" value="ECO:0007669"/>
    <property type="project" value="TreeGrafter"/>
</dbReference>
<evidence type="ECO:0000313" key="9">
    <source>
        <dbReference type="EMBL" id="KAF2114254.1"/>
    </source>
</evidence>
<evidence type="ECO:0000256" key="4">
    <source>
        <dbReference type="ARBA" id="ARBA00023125"/>
    </source>
</evidence>
<dbReference type="Gene3D" id="4.10.240.10">
    <property type="entry name" value="Zn(2)-C6 fungal-type DNA-binding domain"/>
    <property type="match status" value="1"/>
</dbReference>
<evidence type="ECO:0000256" key="6">
    <source>
        <dbReference type="ARBA" id="ARBA00023242"/>
    </source>
</evidence>
<dbReference type="SUPFAM" id="SSF57701">
    <property type="entry name" value="Zn2/Cys6 DNA-binding domain"/>
    <property type="match status" value="1"/>
</dbReference>
<dbReference type="PANTHER" id="PTHR31944:SF131">
    <property type="entry name" value="HEME-RESPONSIVE ZINC FINGER TRANSCRIPTION FACTOR HAP1"/>
    <property type="match status" value="1"/>
</dbReference>
<dbReference type="GO" id="GO:0008270">
    <property type="term" value="F:zinc ion binding"/>
    <property type="evidence" value="ECO:0007669"/>
    <property type="project" value="InterPro"/>
</dbReference>
<dbReference type="CDD" id="cd00067">
    <property type="entry name" value="GAL4"/>
    <property type="match status" value="1"/>
</dbReference>
<protein>
    <recommendedName>
        <fullName evidence="8">Zn(2)-C6 fungal-type domain-containing protein</fullName>
    </recommendedName>
</protein>
<dbReference type="InterPro" id="IPR036864">
    <property type="entry name" value="Zn2-C6_fun-type_DNA-bd_sf"/>
</dbReference>
<evidence type="ECO:0000256" key="3">
    <source>
        <dbReference type="ARBA" id="ARBA00023015"/>
    </source>
</evidence>
<keyword evidence="10" id="KW-1185">Reference proteome</keyword>
<reference evidence="9" key="1">
    <citation type="journal article" date="2020" name="Stud. Mycol.">
        <title>101 Dothideomycetes genomes: a test case for predicting lifestyles and emergence of pathogens.</title>
        <authorList>
            <person name="Haridas S."/>
            <person name="Albert R."/>
            <person name="Binder M."/>
            <person name="Bloem J."/>
            <person name="Labutti K."/>
            <person name="Salamov A."/>
            <person name="Andreopoulos B."/>
            <person name="Baker S."/>
            <person name="Barry K."/>
            <person name="Bills G."/>
            <person name="Bluhm B."/>
            <person name="Cannon C."/>
            <person name="Castanera R."/>
            <person name="Culley D."/>
            <person name="Daum C."/>
            <person name="Ezra D."/>
            <person name="Gonzalez J."/>
            <person name="Henrissat B."/>
            <person name="Kuo A."/>
            <person name="Liang C."/>
            <person name="Lipzen A."/>
            <person name="Lutzoni F."/>
            <person name="Magnuson J."/>
            <person name="Mondo S."/>
            <person name="Nolan M."/>
            <person name="Ohm R."/>
            <person name="Pangilinan J."/>
            <person name="Park H.-J."/>
            <person name="Ramirez L."/>
            <person name="Alfaro M."/>
            <person name="Sun H."/>
            <person name="Tritt A."/>
            <person name="Yoshinaga Y."/>
            <person name="Zwiers L.-H."/>
            <person name="Turgeon B."/>
            <person name="Goodwin S."/>
            <person name="Spatafora J."/>
            <person name="Crous P."/>
            <person name="Grigoriev I."/>
        </authorList>
    </citation>
    <scope>NUCLEOTIDE SEQUENCE</scope>
    <source>
        <strain evidence="9">CBS 627.86</strain>
    </source>
</reference>
<dbReference type="AlphaFoldDB" id="A0A6A5Z5F0"/>
<proteinExistence type="predicted"/>
<dbReference type="GO" id="GO:0001228">
    <property type="term" value="F:DNA-binding transcription activator activity, RNA polymerase II-specific"/>
    <property type="evidence" value="ECO:0007669"/>
    <property type="project" value="TreeGrafter"/>
</dbReference>
<dbReference type="PROSITE" id="PS00463">
    <property type="entry name" value="ZN2_CY6_FUNGAL_1"/>
    <property type="match status" value="1"/>
</dbReference>
<accession>A0A6A5Z5F0</accession>
<dbReference type="InterPro" id="IPR001138">
    <property type="entry name" value="Zn2Cys6_DnaBD"/>
</dbReference>
<dbReference type="SMART" id="SM00906">
    <property type="entry name" value="Fungal_trans"/>
    <property type="match status" value="1"/>
</dbReference>
<evidence type="ECO:0000256" key="2">
    <source>
        <dbReference type="ARBA" id="ARBA00022833"/>
    </source>
</evidence>
<dbReference type="SMART" id="SM00066">
    <property type="entry name" value="GAL4"/>
    <property type="match status" value="1"/>
</dbReference>
<dbReference type="Pfam" id="PF00172">
    <property type="entry name" value="Zn_clus"/>
    <property type="match status" value="1"/>
</dbReference>
<evidence type="ECO:0000313" key="10">
    <source>
        <dbReference type="Proteomes" id="UP000799770"/>
    </source>
</evidence>
<keyword evidence="6" id="KW-0539">Nucleus</keyword>
<dbReference type="Pfam" id="PF04082">
    <property type="entry name" value="Fungal_trans"/>
    <property type="match status" value="1"/>
</dbReference>
<evidence type="ECO:0000256" key="7">
    <source>
        <dbReference type="SAM" id="MobiDB-lite"/>
    </source>
</evidence>
<evidence type="ECO:0000256" key="5">
    <source>
        <dbReference type="ARBA" id="ARBA00023163"/>
    </source>
</evidence>
<dbReference type="PANTHER" id="PTHR31944">
    <property type="entry name" value="HEME-RESPONSIVE ZINC FINGER TRANSCRIPTION FACTOR HAP1"/>
    <property type="match status" value="1"/>
</dbReference>
<name>A0A6A5Z5F0_9PLEO</name>
<keyword evidence="1" id="KW-0479">Metal-binding</keyword>
<dbReference type="Proteomes" id="UP000799770">
    <property type="component" value="Unassembled WGS sequence"/>
</dbReference>
<dbReference type="EMBL" id="ML977326">
    <property type="protein sequence ID" value="KAF2114254.1"/>
    <property type="molecule type" value="Genomic_DNA"/>
</dbReference>
<dbReference type="CDD" id="cd12148">
    <property type="entry name" value="fungal_TF_MHR"/>
    <property type="match status" value="1"/>
</dbReference>
<dbReference type="GO" id="GO:0006351">
    <property type="term" value="P:DNA-templated transcription"/>
    <property type="evidence" value="ECO:0007669"/>
    <property type="project" value="InterPro"/>
</dbReference>
<keyword evidence="4" id="KW-0238">DNA-binding</keyword>
<keyword evidence="5" id="KW-0804">Transcription</keyword>
<keyword evidence="3" id="KW-0805">Transcription regulation</keyword>
<evidence type="ECO:0000256" key="1">
    <source>
        <dbReference type="ARBA" id="ARBA00022723"/>
    </source>
</evidence>
<sequence>MIGPERRRRRPAVSCSLCRRRKIRCSRENPCSNCVKSGNEDCDYESIGPPKAIEQRPLPELSARPTPPSPSSISAAWSGSKHPPSSVASSVTDPFASSSATSSAWEAESLKSRIRQLEQQLSKTSASPSSVLESIFVERFEPWLDDRQRGANPVSSNPKLGSSKPISGVEQPPGIIDLGFFGQALPLPRSVVHKTRLFGQSHWIYGGTLVRDIAEIMGPHIQDESSKGCIGMQKCKDLSRTIKNRWAPAWPCPLTTDLPAKELADELIDCYIHSTEVTLRILHIPSFQRDYEALWTARAQQNSLFLVQVKLVLAIGAVIYDDKFTLRASATRWVYEALTFLSAPTFKSRLTIQGIQTELLLLIAREVVNVQGDLVWITAGSLQRTAVYMGLHRDPSHLPTKSTFAAEMRRRLWNSILEINLHASLVSGGAAYVSLDHWDTDLPGNYDDDQLTTEDPVPKPDDHFTQTTIAIALRKTLPTRLAIVSFLNDLGSQGTYEQTLRLDAELKRSHKALRQSLQKCRPANGTSKLPPAVQIVDVIMHRYHANLHIPYFDASLRETAYAYSRQVVVDTSLKIWYAAYPSSLVVATTANNGTAVDQHLARLARCSSGIFRGAAFWAAVFIAVELRSHLKEDDSFGPVPLRTDLLAIVQQAKSWTLECIEAGETNIKGYILISLVSAQIDGLVKGLSNEELADTLVKAAEKAEEDCIPILEAMAAAAAQGQDATLDGFDQMSLNMPTDLMEDWDFSLFDFPFTAGDGSSMDWASNSAPFSAFPGS</sequence>
<feature type="domain" description="Zn(2)-C6 fungal-type" evidence="8">
    <location>
        <begin position="14"/>
        <end position="44"/>
    </location>
</feature>
<dbReference type="InterPro" id="IPR007219">
    <property type="entry name" value="XnlR_reg_dom"/>
</dbReference>
<dbReference type="InterPro" id="IPR051430">
    <property type="entry name" value="Fungal_TF_Env_Response"/>
</dbReference>
<dbReference type="OrthoDB" id="4337792at2759"/>
<keyword evidence="2" id="KW-0862">Zinc</keyword>
<evidence type="ECO:0000259" key="8">
    <source>
        <dbReference type="PROSITE" id="PS50048"/>
    </source>
</evidence>
<feature type="compositionally biased region" description="Low complexity" evidence="7">
    <location>
        <begin position="71"/>
        <end position="80"/>
    </location>
</feature>